<dbReference type="Gene3D" id="2.60.34.10">
    <property type="entry name" value="Substrate Binding Domain Of DNAk, Chain A, domain 1"/>
    <property type="match status" value="1"/>
</dbReference>
<evidence type="ECO:0000313" key="7">
    <source>
        <dbReference type="EMBL" id="OAQ25540.1"/>
    </source>
</evidence>
<feature type="region of interest" description="Disordered" evidence="6">
    <location>
        <begin position="743"/>
        <end position="778"/>
    </location>
</feature>
<dbReference type="GO" id="GO:0005829">
    <property type="term" value="C:cytosol"/>
    <property type="evidence" value="ECO:0007669"/>
    <property type="project" value="TreeGrafter"/>
</dbReference>
<evidence type="ECO:0000256" key="2">
    <source>
        <dbReference type="ARBA" id="ARBA00022490"/>
    </source>
</evidence>
<dbReference type="Gene3D" id="3.30.420.40">
    <property type="match status" value="2"/>
</dbReference>
<dbReference type="FunFam" id="3.30.30.30:FF:000002">
    <property type="entry name" value="Heat shock 70 kDa protein 4"/>
    <property type="match status" value="1"/>
</dbReference>
<dbReference type="InterPro" id="IPR029047">
    <property type="entry name" value="HSP70_peptide-bd_sf"/>
</dbReference>
<name>A0A197JK55_9FUNG</name>
<evidence type="ECO:0000256" key="4">
    <source>
        <dbReference type="ARBA" id="ARBA00022840"/>
    </source>
</evidence>
<comment type="subcellular location">
    <subcellularLocation>
        <location evidence="1">Cytoplasm</location>
    </subcellularLocation>
</comment>
<evidence type="ECO:0000256" key="3">
    <source>
        <dbReference type="ARBA" id="ARBA00022741"/>
    </source>
</evidence>
<dbReference type="InterPro" id="IPR043129">
    <property type="entry name" value="ATPase_NBD"/>
</dbReference>
<dbReference type="Gene3D" id="1.20.1270.10">
    <property type="match status" value="1"/>
</dbReference>
<keyword evidence="2" id="KW-0963">Cytoplasm</keyword>
<evidence type="ECO:0000256" key="6">
    <source>
        <dbReference type="SAM" id="MobiDB-lite"/>
    </source>
</evidence>
<dbReference type="SUPFAM" id="SSF100934">
    <property type="entry name" value="Heat shock protein 70kD (HSP70), C-terminal subdomain"/>
    <property type="match status" value="2"/>
</dbReference>
<dbReference type="FunFam" id="2.60.34.10:FF:000011">
    <property type="entry name" value="Heat shock protein hsp88"/>
    <property type="match status" value="1"/>
</dbReference>
<feature type="compositionally biased region" description="Low complexity" evidence="6">
    <location>
        <begin position="745"/>
        <end position="755"/>
    </location>
</feature>
<evidence type="ECO:0000313" key="8">
    <source>
        <dbReference type="Proteomes" id="UP000078512"/>
    </source>
</evidence>
<dbReference type="Proteomes" id="UP000078512">
    <property type="component" value="Unassembled WGS sequence"/>
</dbReference>
<dbReference type="InterPro" id="IPR018181">
    <property type="entry name" value="Heat_shock_70_CS"/>
</dbReference>
<dbReference type="InterPro" id="IPR013126">
    <property type="entry name" value="Hsp_70_fam"/>
</dbReference>
<dbReference type="FunFam" id="3.30.420.40:FF:000171">
    <property type="entry name" value="Heat shock 70 kDa protein 4"/>
    <property type="match status" value="2"/>
</dbReference>
<dbReference type="FunFam" id="3.90.640.10:FF:000004">
    <property type="entry name" value="Heat shock 70 kDa protein 4"/>
    <property type="match status" value="1"/>
</dbReference>
<dbReference type="PROSITE" id="PS01036">
    <property type="entry name" value="HSP70_3"/>
    <property type="match status" value="1"/>
</dbReference>
<sequence>MSVVGIDFGNLQSVIAVARNRGIDVICNEVSNRFTPSLVSFGPKQRYLGETAKTQEISNFKNTISSLKRIVGRTFADKEVQEIEKQYLTVPLVDVNGQLSVKVNYKGEESTFTTTQIFAMYLTKMREIAASETKMPVSDCVIAIPAWFTDVQRRAVLDASEIAGLNVLRLINDSTAVALGYGITKTDLPEDKPRNICFVDVGHSTYTVSVVSFIKGQLTVKSRAFDRHFGGRDFDRMLVDHFAAEFKTKYGIDVKSNGKALIRLMAGCEKLKKILSANAQAPLNIESIMEDRDVASMMKRAEFEELAQELISRVEAPLQKALGDAGLTVDEIDAVEIVGGSTRIPALKERIQAFFKKDLSATLNQDEAIARGAALQCAILSPAFKVRDFSVQDITNYPIKMTWQPTPEEEETELVVFNKNNAIPSTKILTFYRSAPFDLEAQYAEPESIPAGINPWIARFSIKGVEPVNGEAACVKVKARVNIHGVLTVESAYVVEEVVKEELVEESKTEAAPAEGEEAAAEAPLTRKVKKLVKKGDLSVVSATSSLDRALVSELREKEMEMIASDKLVVDTEMAKNTLEEYIYDTRSKVDGAYKDFINPADKEKFVADLNEAENWLYEEGDETTKSVYAAKLAELHVVGKPVVERYREVEARSNAARELRESINALMAQATSSEEKYAHIPEEEKNSIVEKCSKAQTWIENKIERQSMMKKYETPAFTSAEVRKQRDDIVYFATPILNKPKPKPVVVETPVETPAAEEKAESKEETKHDESKDMDID</sequence>
<dbReference type="PROSITE" id="PS00329">
    <property type="entry name" value="HSP70_2"/>
    <property type="match status" value="1"/>
</dbReference>
<gene>
    <name evidence="7" type="ORF">K457DRAFT_23002</name>
</gene>
<dbReference type="GO" id="GO:0005634">
    <property type="term" value="C:nucleus"/>
    <property type="evidence" value="ECO:0007669"/>
    <property type="project" value="TreeGrafter"/>
</dbReference>
<protein>
    <submittedName>
        <fullName evidence="7">Heat shock protein 70</fullName>
    </submittedName>
</protein>
<reference evidence="7 8" key="1">
    <citation type="submission" date="2016-05" db="EMBL/GenBank/DDBJ databases">
        <title>Genome sequencing reveals origins of a unique bacterial endosymbiosis in the earliest lineages of terrestrial Fungi.</title>
        <authorList>
            <consortium name="DOE Joint Genome Institute"/>
            <person name="Uehling J."/>
            <person name="Gryganskyi A."/>
            <person name="Hameed K."/>
            <person name="Tschaplinski T."/>
            <person name="Misztal P."/>
            <person name="Wu S."/>
            <person name="Desiro A."/>
            <person name="Vande Pol N."/>
            <person name="Du Z.-Y."/>
            <person name="Zienkiewicz A."/>
            <person name="Zienkiewicz K."/>
            <person name="Morin E."/>
            <person name="Tisserant E."/>
            <person name="Splivallo R."/>
            <person name="Hainaut M."/>
            <person name="Henrissat B."/>
            <person name="Ohm R."/>
            <person name="Kuo A."/>
            <person name="Yan J."/>
            <person name="Lipzen A."/>
            <person name="Nolan M."/>
            <person name="Labutti K."/>
            <person name="Barry K."/>
            <person name="Goldstein A."/>
            <person name="Labbe J."/>
            <person name="Schadt C."/>
            <person name="Tuskan G."/>
            <person name="Grigoriev I."/>
            <person name="Martin F."/>
            <person name="Vilgalys R."/>
            <person name="Bonito G."/>
        </authorList>
    </citation>
    <scope>NUCLEOTIDE SEQUENCE [LARGE SCALE GENOMIC DNA]</scope>
    <source>
        <strain evidence="7 8">AG-77</strain>
    </source>
</reference>
<dbReference type="CDD" id="cd24094">
    <property type="entry name" value="ASKHA_NBD_HSP70_ScSse"/>
    <property type="match status" value="1"/>
</dbReference>
<dbReference type="PANTHER" id="PTHR45639:SF4">
    <property type="entry name" value="HSC70CB, ISOFORM G"/>
    <property type="match status" value="1"/>
</dbReference>
<proteinExistence type="predicted"/>
<dbReference type="AlphaFoldDB" id="A0A197JK55"/>
<organism evidence="7 8">
    <name type="scientific">Linnemannia elongata AG-77</name>
    <dbReference type="NCBI Taxonomy" id="1314771"/>
    <lineage>
        <taxon>Eukaryota</taxon>
        <taxon>Fungi</taxon>
        <taxon>Fungi incertae sedis</taxon>
        <taxon>Mucoromycota</taxon>
        <taxon>Mortierellomycotina</taxon>
        <taxon>Mortierellomycetes</taxon>
        <taxon>Mortierellales</taxon>
        <taxon>Mortierellaceae</taxon>
        <taxon>Linnemannia</taxon>
    </lineage>
</organism>
<dbReference type="GO" id="GO:0005524">
    <property type="term" value="F:ATP binding"/>
    <property type="evidence" value="ECO:0007669"/>
    <property type="project" value="UniProtKB-KW"/>
</dbReference>
<dbReference type="GO" id="GO:0140662">
    <property type="term" value="F:ATP-dependent protein folding chaperone"/>
    <property type="evidence" value="ECO:0007669"/>
    <property type="project" value="InterPro"/>
</dbReference>
<feature type="compositionally biased region" description="Basic and acidic residues" evidence="6">
    <location>
        <begin position="757"/>
        <end position="778"/>
    </location>
</feature>
<dbReference type="OrthoDB" id="434160at2759"/>
<dbReference type="SUPFAM" id="SSF53067">
    <property type="entry name" value="Actin-like ATPase domain"/>
    <property type="match status" value="2"/>
</dbReference>
<accession>A0A197JK55</accession>
<evidence type="ECO:0000256" key="5">
    <source>
        <dbReference type="ARBA" id="ARBA00023016"/>
    </source>
</evidence>
<dbReference type="SUPFAM" id="SSF100920">
    <property type="entry name" value="Heat shock protein 70kD (HSP70), peptide-binding domain"/>
    <property type="match status" value="1"/>
</dbReference>
<dbReference type="EMBL" id="KV442077">
    <property type="protein sequence ID" value="OAQ25540.1"/>
    <property type="molecule type" value="Genomic_DNA"/>
</dbReference>
<dbReference type="InterPro" id="IPR029048">
    <property type="entry name" value="HSP70_C_sf"/>
</dbReference>
<keyword evidence="5 7" id="KW-0346">Stress response</keyword>
<dbReference type="Pfam" id="PF00012">
    <property type="entry name" value="HSP70"/>
    <property type="match status" value="1"/>
</dbReference>
<keyword evidence="4" id="KW-0067">ATP-binding</keyword>
<dbReference type="FunFam" id="1.20.1270.10:FF:000002">
    <property type="entry name" value="Heat shock 70 kDa protein 4"/>
    <property type="match status" value="1"/>
</dbReference>
<dbReference type="Gene3D" id="3.90.640.10">
    <property type="entry name" value="Actin, Chain A, domain 4"/>
    <property type="match status" value="1"/>
</dbReference>
<keyword evidence="8" id="KW-1185">Reference proteome</keyword>
<keyword evidence="3" id="KW-0547">Nucleotide-binding</keyword>
<dbReference type="STRING" id="1314771.A0A197JK55"/>
<evidence type="ECO:0000256" key="1">
    <source>
        <dbReference type="ARBA" id="ARBA00004496"/>
    </source>
</evidence>
<dbReference type="Gene3D" id="3.30.30.30">
    <property type="match status" value="1"/>
</dbReference>
<dbReference type="PANTHER" id="PTHR45639">
    <property type="entry name" value="HSC70CB, ISOFORM G-RELATED"/>
    <property type="match status" value="1"/>
</dbReference>
<dbReference type="PRINTS" id="PR00301">
    <property type="entry name" value="HEATSHOCK70"/>
</dbReference>